<dbReference type="Pfam" id="PF09720">
    <property type="entry name" value="Unstab_antitox"/>
    <property type="match status" value="1"/>
</dbReference>
<protein>
    <submittedName>
        <fullName evidence="1">Addiction module antitoxin RelB</fullName>
    </submittedName>
</protein>
<name>A0A2N5XXW1_9GAMM</name>
<dbReference type="OrthoDB" id="8912983at2"/>
<dbReference type="Proteomes" id="UP000234845">
    <property type="component" value="Unassembled WGS sequence"/>
</dbReference>
<comment type="caution">
    <text evidence="1">The sequence shown here is derived from an EMBL/GenBank/DDBJ whole genome shotgun (WGS) entry which is preliminary data.</text>
</comment>
<dbReference type="NCBIfam" id="TIGR02574">
    <property type="entry name" value="stabl_TIGR02574"/>
    <property type="match status" value="1"/>
</dbReference>
<evidence type="ECO:0000313" key="2">
    <source>
        <dbReference type="Proteomes" id="UP000234845"/>
    </source>
</evidence>
<dbReference type="RefSeq" id="WP_101522915.1">
    <property type="nucleotide sequence ID" value="NZ_PKLZ01000019.1"/>
</dbReference>
<accession>A0A2N5XXW1</accession>
<proteinExistence type="predicted"/>
<reference evidence="2" key="1">
    <citation type="submission" date="2017-11" db="EMBL/GenBank/DDBJ databases">
        <title>The draft genome sequence of Chromatocurvus sp. F02.</title>
        <authorList>
            <person name="Du Z.-J."/>
            <person name="Chang Y.-Q."/>
        </authorList>
    </citation>
    <scope>NUCLEOTIDE SEQUENCE [LARGE SCALE GENOMIC DNA]</scope>
    <source>
        <strain evidence="2">F02</strain>
    </source>
</reference>
<keyword evidence="2" id="KW-1185">Reference proteome</keyword>
<organism evidence="1 2">
    <name type="scientific">Kineobactrum sediminis</name>
    <dbReference type="NCBI Taxonomy" id="1905677"/>
    <lineage>
        <taxon>Bacteria</taxon>
        <taxon>Pseudomonadati</taxon>
        <taxon>Pseudomonadota</taxon>
        <taxon>Gammaproteobacteria</taxon>
        <taxon>Cellvibrionales</taxon>
        <taxon>Halieaceae</taxon>
        <taxon>Kineobactrum</taxon>
    </lineage>
</organism>
<dbReference type="AlphaFoldDB" id="A0A2N5XXW1"/>
<gene>
    <name evidence="1" type="ORF">CWI75_17995</name>
</gene>
<evidence type="ECO:0000313" key="1">
    <source>
        <dbReference type="EMBL" id="PLW80986.1"/>
    </source>
</evidence>
<dbReference type="EMBL" id="PKLZ01000019">
    <property type="protein sequence ID" value="PLW80986.1"/>
    <property type="molecule type" value="Genomic_DNA"/>
</dbReference>
<sequence length="73" mass="8298">MQTSLKELETQALGLSADERAKLAETMLASLSAPINEIEDAWAQEIEQRVKAFDRDEIQWFTAEEVFADAKRI</sequence>
<dbReference type="InterPro" id="IPR013406">
    <property type="entry name" value="CHP02574_addiction_mod"/>
</dbReference>